<proteinExistence type="predicted"/>
<accession>A0A1X2HX45</accession>
<comment type="caution">
    <text evidence="1">The sequence shown here is derived from an EMBL/GenBank/DDBJ whole genome shotgun (WGS) entry which is preliminary data.</text>
</comment>
<keyword evidence="2" id="KW-1185">Reference proteome</keyword>
<dbReference type="Proteomes" id="UP000193560">
    <property type="component" value="Unassembled WGS sequence"/>
</dbReference>
<dbReference type="AlphaFoldDB" id="A0A1X2HX45"/>
<name>A0A1X2HX45_9FUNG</name>
<reference evidence="1 2" key="1">
    <citation type="submission" date="2016-07" db="EMBL/GenBank/DDBJ databases">
        <title>Pervasive Adenine N6-methylation of Active Genes in Fungi.</title>
        <authorList>
            <consortium name="DOE Joint Genome Institute"/>
            <person name="Mondo S.J."/>
            <person name="Dannebaum R.O."/>
            <person name="Kuo R.C."/>
            <person name="Labutti K."/>
            <person name="Haridas S."/>
            <person name="Kuo A."/>
            <person name="Salamov A."/>
            <person name="Ahrendt S.R."/>
            <person name="Lipzen A."/>
            <person name="Sullivan W."/>
            <person name="Andreopoulos W.B."/>
            <person name="Clum A."/>
            <person name="Lindquist E."/>
            <person name="Daum C."/>
            <person name="Ramamoorthy G.K."/>
            <person name="Gryganskyi A."/>
            <person name="Culley D."/>
            <person name="Magnuson J.K."/>
            <person name="James T.Y."/>
            <person name="O'Malley M.A."/>
            <person name="Stajich J.E."/>
            <person name="Spatafora J.W."/>
            <person name="Visel A."/>
            <person name="Grigoriev I.V."/>
        </authorList>
    </citation>
    <scope>NUCLEOTIDE SEQUENCE [LARGE SCALE GENOMIC DNA]</scope>
    <source>
        <strain evidence="1 2">NRRL 1336</strain>
    </source>
</reference>
<sequence length="205" mass="24054">MCEMDIRRFPSNLVYLHLHHTLIRQLNDQTFLEMVLKFKASKNGRHQKLDDDGTACNFDRAKDAIVTFHPPATMNDNNKNNTTFHHNGALYYLYIKPKEYFSRLVVEKESSQQHFMPPNPELLKRLAIIQENNVPTTVDVVYIAFFCQKSRDMLKTCHDHSIFFLMGILVENKCISDHGLNCRTPFQYSDWTYHLNSDDSGFNIY</sequence>
<evidence type="ECO:0000313" key="2">
    <source>
        <dbReference type="Proteomes" id="UP000193560"/>
    </source>
</evidence>
<evidence type="ECO:0000313" key="1">
    <source>
        <dbReference type="EMBL" id="ORZ04140.1"/>
    </source>
</evidence>
<protein>
    <submittedName>
        <fullName evidence="1">Uncharacterized protein</fullName>
    </submittedName>
</protein>
<dbReference type="EMBL" id="MCGE01000053">
    <property type="protein sequence ID" value="ORZ04140.1"/>
    <property type="molecule type" value="Genomic_DNA"/>
</dbReference>
<organism evidence="1 2">
    <name type="scientific">Absidia repens</name>
    <dbReference type="NCBI Taxonomy" id="90262"/>
    <lineage>
        <taxon>Eukaryota</taxon>
        <taxon>Fungi</taxon>
        <taxon>Fungi incertae sedis</taxon>
        <taxon>Mucoromycota</taxon>
        <taxon>Mucoromycotina</taxon>
        <taxon>Mucoromycetes</taxon>
        <taxon>Mucorales</taxon>
        <taxon>Cunninghamellaceae</taxon>
        <taxon>Absidia</taxon>
    </lineage>
</organism>
<gene>
    <name evidence="1" type="ORF">BCR42DRAFT_398809</name>
</gene>